<keyword evidence="2" id="KW-0813">Transport</keyword>
<dbReference type="InterPro" id="IPR011701">
    <property type="entry name" value="MFS"/>
</dbReference>
<feature type="transmembrane region" description="Helical" evidence="7">
    <location>
        <begin position="221"/>
        <end position="245"/>
    </location>
</feature>
<dbReference type="PANTHER" id="PTHR43266:SF2">
    <property type="entry name" value="MAJOR FACILITATOR SUPERFAMILY (MFS) PROFILE DOMAIN-CONTAINING PROTEIN"/>
    <property type="match status" value="1"/>
</dbReference>
<feature type="transmembrane region" description="Helical" evidence="7">
    <location>
        <begin position="99"/>
        <end position="118"/>
    </location>
</feature>
<keyword evidence="5 7" id="KW-1133">Transmembrane helix</keyword>
<dbReference type="PROSITE" id="PS50850">
    <property type="entry name" value="MFS"/>
    <property type="match status" value="1"/>
</dbReference>
<dbReference type="EMBL" id="JABTTE010000001">
    <property type="protein sequence ID" value="NSL50212.1"/>
    <property type="molecule type" value="Genomic_DNA"/>
</dbReference>
<evidence type="ECO:0000256" key="6">
    <source>
        <dbReference type="ARBA" id="ARBA00023136"/>
    </source>
</evidence>
<dbReference type="RefSeq" id="WP_173729417.1">
    <property type="nucleotide sequence ID" value="NZ_JABTTE010000001.1"/>
</dbReference>
<protein>
    <submittedName>
        <fullName evidence="9">MFS transporter</fullName>
    </submittedName>
</protein>
<proteinExistence type="predicted"/>
<keyword evidence="3" id="KW-1003">Cell membrane</keyword>
<gene>
    <name evidence="9" type="ORF">HR057_00360</name>
</gene>
<reference evidence="9" key="1">
    <citation type="submission" date="2020-06" db="EMBL/GenBank/DDBJ databases">
        <title>A novel thermopfilic bacterium from Erzurum, Turkey.</title>
        <authorList>
            <person name="Adiguzel A."/>
            <person name="Ay H."/>
            <person name="Baltaci M.O."/>
        </authorList>
    </citation>
    <scope>NUCLEOTIDE SEQUENCE</scope>
    <source>
        <strain evidence="9">P2</strain>
    </source>
</reference>
<evidence type="ECO:0000256" key="1">
    <source>
        <dbReference type="ARBA" id="ARBA00004651"/>
    </source>
</evidence>
<feature type="transmembrane region" description="Helical" evidence="7">
    <location>
        <begin position="49"/>
        <end position="69"/>
    </location>
</feature>
<feature type="transmembrane region" description="Helical" evidence="7">
    <location>
        <begin position="351"/>
        <end position="373"/>
    </location>
</feature>
<dbReference type="GO" id="GO:0005886">
    <property type="term" value="C:plasma membrane"/>
    <property type="evidence" value="ECO:0007669"/>
    <property type="project" value="UniProtKB-SubCell"/>
</dbReference>
<feature type="transmembrane region" description="Helical" evidence="7">
    <location>
        <begin position="314"/>
        <end position="339"/>
    </location>
</feature>
<feature type="transmembrane region" description="Helical" evidence="7">
    <location>
        <begin position="166"/>
        <end position="184"/>
    </location>
</feature>
<evidence type="ECO:0000256" key="4">
    <source>
        <dbReference type="ARBA" id="ARBA00022692"/>
    </source>
</evidence>
<dbReference type="CDD" id="cd06173">
    <property type="entry name" value="MFS_MefA_like"/>
    <property type="match status" value="1"/>
</dbReference>
<dbReference type="InterPro" id="IPR020846">
    <property type="entry name" value="MFS_dom"/>
</dbReference>
<dbReference type="SUPFAM" id="SSF103473">
    <property type="entry name" value="MFS general substrate transporter"/>
    <property type="match status" value="1"/>
</dbReference>
<dbReference type="Pfam" id="PF07690">
    <property type="entry name" value="MFS_1"/>
    <property type="match status" value="1"/>
</dbReference>
<dbReference type="PANTHER" id="PTHR43266">
    <property type="entry name" value="MACROLIDE-EFFLUX PROTEIN"/>
    <property type="match status" value="1"/>
</dbReference>
<dbReference type="AlphaFoldDB" id="A0A8J8KA21"/>
<feature type="transmembrane region" description="Helical" evidence="7">
    <location>
        <begin position="379"/>
        <end position="400"/>
    </location>
</feature>
<evidence type="ECO:0000259" key="8">
    <source>
        <dbReference type="PROSITE" id="PS50850"/>
    </source>
</evidence>
<evidence type="ECO:0000256" key="5">
    <source>
        <dbReference type="ARBA" id="ARBA00022989"/>
    </source>
</evidence>
<comment type="caution">
    <text evidence="9">The sequence shown here is derived from an EMBL/GenBank/DDBJ whole genome shotgun (WGS) entry which is preliminary data.</text>
</comment>
<feature type="transmembrane region" description="Helical" evidence="7">
    <location>
        <begin position="12"/>
        <end position="37"/>
    </location>
</feature>
<feature type="domain" description="Major facilitator superfamily (MFS) profile" evidence="8">
    <location>
        <begin position="1"/>
        <end position="405"/>
    </location>
</feature>
<accession>A0A8J8KA21</accession>
<organism evidence="9 10">
    <name type="scientific">Calidifontibacillus erzurumensis</name>
    <dbReference type="NCBI Taxonomy" id="2741433"/>
    <lineage>
        <taxon>Bacteria</taxon>
        <taxon>Bacillati</taxon>
        <taxon>Bacillota</taxon>
        <taxon>Bacilli</taxon>
        <taxon>Bacillales</taxon>
        <taxon>Bacillaceae</taxon>
        <taxon>Calidifontibacillus/Schinkia group</taxon>
        <taxon>Calidifontibacillus</taxon>
    </lineage>
</organism>
<feature type="transmembrane region" description="Helical" evidence="7">
    <location>
        <begin position="257"/>
        <end position="276"/>
    </location>
</feature>
<keyword evidence="4 7" id="KW-0812">Transmembrane</keyword>
<sequence>MIKRLLKNKGFVKLMLAQMISSIGDWLSLVAVVTLAGLKWNASPLEVSMLFLCLAAPMALFGPISGIAADRFNRKTLMVLSDMFRAGLILLLANAHTIWIVYICLFAIGSFSSVFIPAKNGQLKQIVSDHEMKSAMSISSIIDSCTKVLGPLLSGIFVAAFGTKPVFYIDSLTFVISAILLLLLPTTVRSPLGKNHVEKNIKTSFRTDFSIGFSYMKTNKFLFIGMVFLGTSLLLIQLADSQLIVLIRELPDASPDLFGYLVTGSGIGMFFSGLLLTKKTDYSSLPLMIIGFLGLGASFGSMALFTFLNTHLSIVWMPILGFLAGFSTNLIFVPYYASVQIETPVYMTGRVFGVIHSIATTATILGPLLGGWLSTVFGVLPAFIISSSLLILLAFTGILTKSKIEK</sequence>
<dbReference type="Gene3D" id="1.20.1250.20">
    <property type="entry name" value="MFS general substrate transporter like domains"/>
    <property type="match status" value="1"/>
</dbReference>
<feature type="transmembrane region" description="Helical" evidence="7">
    <location>
        <begin position="288"/>
        <end position="308"/>
    </location>
</feature>
<evidence type="ECO:0000256" key="2">
    <source>
        <dbReference type="ARBA" id="ARBA00022448"/>
    </source>
</evidence>
<keyword evidence="10" id="KW-1185">Reference proteome</keyword>
<dbReference type="GO" id="GO:0022857">
    <property type="term" value="F:transmembrane transporter activity"/>
    <property type="evidence" value="ECO:0007669"/>
    <property type="project" value="InterPro"/>
</dbReference>
<comment type="subcellular location">
    <subcellularLocation>
        <location evidence="1">Cell membrane</location>
        <topology evidence="1">Multi-pass membrane protein</topology>
    </subcellularLocation>
</comment>
<name>A0A8J8KA21_9BACI</name>
<evidence type="ECO:0000313" key="10">
    <source>
        <dbReference type="Proteomes" id="UP000625804"/>
    </source>
</evidence>
<evidence type="ECO:0000256" key="7">
    <source>
        <dbReference type="SAM" id="Phobius"/>
    </source>
</evidence>
<keyword evidence="6 7" id="KW-0472">Membrane</keyword>
<dbReference type="Proteomes" id="UP000625804">
    <property type="component" value="Unassembled WGS sequence"/>
</dbReference>
<dbReference type="InterPro" id="IPR036259">
    <property type="entry name" value="MFS_trans_sf"/>
</dbReference>
<evidence type="ECO:0000256" key="3">
    <source>
        <dbReference type="ARBA" id="ARBA00022475"/>
    </source>
</evidence>
<evidence type="ECO:0000313" key="9">
    <source>
        <dbReference type="EMBL" id="NSL50212.1"/>
    </source>
</evidence>